<keyword evidence="5 8" id="KW-0829">Tyrosine-protein kinase</keyword>
<evidence type="ECO:0000256" key="6">
    <source>
        <dbReference type="ARBA" id="ARBA00051245"/>
    </source>
</evidence>
<evidence type="ECO:0000256" key="5">
    <source>
        <dbReference type="ARBA" id="ARBA00023137"/>
    </source>
</evidence>
<dbReference type="InterPro" id="IPR036860">
    <property type="entry name" value="SH2_dom_sf"/>
</dbReference>
<dbReference type="SMART" id="SM00219">
    <property type="entry name" value="TyrKc"/>
    <property type="match status" value="1"/>
</dbReference>
<dbReference type="Gene3D" id="3.30.505.10">
    <property type="entry name" value="SH2 domain"/>
    <property type="match status" value="1"/>
</dbReference>
<dbReference type="InterPro" id="IPR008266">
    <property type="entry name" value="Tyr_kinase_AS"/>
</dbReference>
<dbReference type="Pfam" id="PF07714">
    <property type="entry name" value="PK_Tyr_Ser-Thr"/>
    <property type="match status" value="1"/>
</dbReference>
<evidence type="ECO:0000259" key="10">
    <source>
        <dbReference type="PROSITE" id="PS50001"/>
    </source>
</evidence>
<comment type="similarity">
    <text evidence="8">Belongs to the protein kinase superfamily. Tyr protein kinase family.</text>
</comment>
<dbReference type="Gene3D" id="1.10.510.10">
    <property type="entry name" value="Transferase(Phosphotransferase) domain 1"/>
    <property type="match status" value="1"/>
</dbReference>
<evidence type="ECO:0000256" key="7">
    <source>
        <dbReference type="PROSITE-ProRule" id="PRU00191"/>
    </source>
</evidence>
<sequence>MTSQMASDGNADLTKLKFYHGVQTREDTQLLMKDAQIGDFLLRTSFLKLEVKMIVYFCIKVCENDIHHYLIAFRNCQIVMKQELMDREGIKKIIESKPFNSFDEMINFYRVHRLACGIRLSRSLNRPKYQLRNSEVHYEESGKLGSGNFCTVYRGILKRGNREDIVAIKVSKQTEHPDPAQIMETKKELFAEAKIMIAYNHVNVIKLFGLACDLPPFMVCLEFCNGGSLESHLYKHGNEMEEFERQTLLIDSARGMRYLHANKCIHRDLASRNCLISAEGFIKIADFGLSKSLGADETKFKEALKEAPLVWLAPECIQKESEFSAKSDVWAFGVLMYEVYFNGAKPFSDEKDTSTLIRNIRKANMPLIDKRTKIPKMIELHSSIFTRKPEDRIDFQTILEKLVDSLISHDPLNLAKMEVNKLDGVERTKMPNICVEPEKMPRMLEPKSSHHSNMSNMHMMKKRDRNTGKKWANYNKEEKAGGGNSWSKNSTKTQSSSH</sequence>
<dbReference type="PROSITE" id="PS50001">
    <property type="entry name" value="SH2"/>
    <property type="match status" value="1"/>
</dbReference>
<dbReference type="InterPro" id="IPR001245">
    <property type="entry name" value="Ser-Thr/Tyr_kinase_cat_dom"/>
</dbReference>
<keyword evidence="7" id="KW-0727">SH2 domain</keyword>
<dbReference type="PROSITE" id="PS50011">
    <property type="entry name" value="PROTEIN_KINASE_DOM"/>
    <property type="match status" value="1"/>
</dbReference>
<feature type="region of interest" description="Disordered" evidence="9">
    <location>
        <begin position="441"/>
        <end position="498"/>
    </location>
</feature>
<dbReference type="SUPFAM" id="SSF55550">
    <property type="entry name" value="SH2 domain"/>
    <property type="match status" value="1"/>
</dbReference>
<evidence type="ECO:0000313" key="12">
    <source>
        <dbReference type="EMBL" id="CAI5439485.1"/>
    </source>
</evidence>
<dbReference type="PRINTS" id="PR00109">
    <property type="entry name" value="TYRKINASE"/>
</dbReference>
<dbReference type="InterPro" id="IPR020635">
    <property type="entry name" value="Tyr_kinase_cat_dom"/>
</dbReference>
<protein>
    <recommendedName>
        <fullName evidence="8">Tyrosine-protein kinase</fullName>
        <ecNumber evidence="8">2.7.10.2</ecNumber>
    </recommendedName>
</protein>
<proteinExistence type="inferred from homology"/>
<feature type="compositionally biased region" description="Polar residues" evidence="9">
    <location>
        <begin position="485"/>
        <end position="498"/>
    </location>
</feature>
<reference evidence="12" key="1">
    <citation type="submission" date="2022-11" db="EMBL/GenBank/DDBJ databases">
        <authorList>
            <person name="Kikuchi T."/>
        </authorList>
    </citation>
    <scope>NUCLEOTIDE SEQUENCE</scope>
    <source>
        <strain evidence="12">PS1010</strain>
    </source>
</reference>
<comment type="caution">
    <text evidence="12">The sequence shown here is derived from an EMBL/GenBank/DDBJ whole genome shotgun (WGS) entry which is preliminary data.</text>
</comment>
<keyword evidence="1 8" id="KW-0808">Transferase</keyword>
<keyword evidence="3 8" id="KW-0418">Kinase</keyword>
<dbReference type="EMBL" id="CANHGI010000001">
    <property type="protein sequence ID" value="CAI5439485.1"/>
    <property type="molecule type" value="Genomic_DNA"/>
</dbReference>
<evidence type="ECO:0000259" key="11">
    <source>
        <dbReference type="PROSITE" id="PS50011"/>
    </source>
</evidence>
<evidence type="ECO:0000256" key="4">
    <source>
        <dbReference type="ARBA" id="ARBA00022840"/>
    </source>
</evidence>
<feature type="domain" description="Protein kinase" evidence="11">
    <location>
        <begin position="138"/>
        <end position="412"/>
    </location>
</feature>
<name>A0A9P1I4H7_9PELO</name>
<organism evidence="12 13">
    <name type="scientific">Caenorhabditis angaria</name>
    <dbReference type="NCBI Taxonomy" id="860376"/>
    <lineage>
        <taxon>Eukaryota</taxon>
        <taxon>Metazoa</taxon>
        <taxon>Ecdysozoa</taxon>
        <taxon>Nematoda</taxon>
        <taxon>Chromadorea</taxon>
        <taxon>Rhabditida</taxon>
        <taxon>Rhabditina</taxon>
        <taxon>Rhabditomorpha</taxon>
        <taxon>Rhabditoidea</taxon>
        <taxon>Rhabditidae</taxon>
        <taxon>Peloderinae</taxon>
        <taxon>Caenorhabditis</taxon>
    </lineage>
</organism>
<evidence type="ECO:0000256" key="2">
    <source>
        <dbReference type="ARBA" id="ARBA00022741"/>
    </source>
</evidence>
<dbReference type="AlphaFoldDB" id="A0A9P1I4H7"/>
<gene>
    <name evidence="12" type="ORF">CAMP_LOCUS2122</name>
</gene>
<dbReference type="InterPro" id="IPR000980">
    <property type="entry name" value="SH2"/>
</dbReference>
<dbReference type="InterPro" id="IPR011009">
    <property type="entry name" value="Kinase-like_dom_sf"/>
</dbReference>
<feature type="domain" description="SH2" evidence="10">
    <location>
        <begin position="18"/>
        <end position="128"/>
    </location>
</feature>
<keyword evidence="13" id="KW-1185">Reference proteome</keyword>
<keyword evidence="2 8" id="KW-0547">Nucleotide-binding</keyword>
<evidence type="ECO:0000256" key="8">
    <source>
        <dbReference type="RuleBase" id="RU362096"/>
    </source>
</evidence>
<dbReference type="SMART" id="SM00252">
    <property type="entry name" value="SH2"/>
    <property type="match status" value="1"/>
</dbReference>
<dbReference type="InterPro" id="IPR000719">
    <property type="entry name" value="Prot_kinase_dom"/>
</dbReference>
<dbReference type="Proteomes" id="UP001152747">
    <property type="component" value="Unassembled WGS sequence"/>
</dbReference>
<evidence type="ECO:0000256" key="3">
    <source>
        <dbReference type="ARBA" id="ARBA00022777"/>
    </source>
</evidence>
<dbReference type="InterPro" id="IPR050198">
    <property type="entry name" value="Non-receptor_tyrosine_kinases"/>
</dbReference>
<dbReference type="PANTHER" id="PTHR24418">
    <property type="entry name" value="TYROSINE-PROTEIN KINASE"/>
    <property type="match status" value="1"/>
</dbReference>
<dbReference type="GO" id="GO:0004715">
    <property type="term" value="F:non-membrane spanning protein tyrosine kinase activity"/>
    <property type="evidence" value="ECO:0007669"/>
    <property type="project" value="UniProtKB-EC"/>
</dbReference>
<evidence type="ECO:0000256" key="9">
    <source>
        <dbReference type="SAM" id="MobiDB-lite"/>
    </source>
</evidence>
<dbReference type="OrthoDB" id="98077at2759"/>
<dbReference type="GO" id="GO:0005524">
    <property type="term" value="F:ATP binding"/>
    <property type="evidence" value="ECO:0007669"/>
    <property type="project" value="UniProtKB-KW"/>
</dbReference>
<dbReference type="PROSITE" id="PS00109">
    <property type="entry name" value="PROTEIN_KINASE_TYR"/>
    <property type="match status" value="1"/>
</dbReference>
<accession>A0A9P1I4H7</accession>
<keyword evidence="4 8" id="KW-0067">ATP-binding</keyword>
<evidence type="ECO:0000313" key="13">
    <source>
        <dbReference type="Proteomes" id="UP001152747"/>
    </source>
</evidence>
<dbReference type="EC" id="2.7.10.2" evidence="8"/>
<evidence type="ECO:0000256" key="1">
    <source>
        <dbReference type="ARBA" id="ARBA00022679"/>
    </source>
</evidence>
<dbReference type="SUPFAM" id="SSF56112">
    <property type="entry name" value="Protein kinase-like (PK-like)"/>
    <property type="match status" value="1"/>
</dbReference>
<comment type="catalytic activity">
    <reaction evidence="6 8">
        <text>L-tyrosyl-[protein] + ATP = O-phospho-L-tyrosyl-[protein] + ADP + H(+)</text>
        <dbReference type="Rhea" id="RHEA:10596"/>
        <dbReference type="Rhea" id="RHEA-COMP:10136"/>
        <dbReference type="Rhea" id="RHEA-COMP:20101"/>
        <dbReference type="ChEBI" id="CHEBI:15378"/>
        <dbReference type="ChEBI" id="CHEBI:30616"/>
        <dbReference type="ChEBI" id="CHEBI:46858"/>
        <dbReference type="ChEBI" id="CHEBI:61978"/>
        <dbReference type="ChEBI" id="CHEBI:456216"/>
        <dbReference type="EC" id="2.7.10.2"/>
    </reaction>
</comment>